<proteinExistence type="predicted"/>
<gene>
    <name evidence="6" type="ORF">GSOID_T00016832001</name>
</gene>
<keyword evidence="4" id="KW-0812">Transmembrane</keyword>
<feature type="region of interest" description="Disordered" evidence="3">
    <location>
        <begin position="361"/>
        <end position="382"/>
    </location>
</feature>
<feature type="transmembrane region" description="Helical" evidence="4">
    <location>
        <begin position="329"/>
        <end position="350"/>
    </location>
</feature>
<comment type="caution">
    <text evidence="2">Lacks conserved residue(s) required for the propagation of feature annotation.</text>
</comment>
<evidence type="ECO:0000256" key="3">
    <source>
        <dbReference type="SAM" id="MobiDB-lite"/>
    </source>
</evidence>
<evidence type="ECO:0000313" key="7">
    <source>
        <dbReference type="Proteomes" id="UP000001307"/>
    </source>
</evidence>
<name>E4XP70_OIKDI</name>
<dbReference type="Gene3D" id="3.10.250.10">
    <property type="entry name" value="SRCR-like domain"/>
    <property type="match status" value="1"/>
</dbReference>
<protein>
    <recommendedName>
        <fullName evidence="5">SRCR domain-containing protein</fullName>
    </recommendedName>
</protein>
<dbReference type="AlphaFoldDB" id="E4XP70"/>
<accession>E4XP70</accession>
<keyword evidence="4" id="KW-1133">Transmembrane helix</keyword>
<sequence>MANLRLLGGSEGTLLIENAGRFYPVCDAMFKKSQKERLAQHVCSRLGFGKVLFVGNKKEKSEIKRFACEKWESSCEKCLDAFMVVGGNCSKQKNDKPSVCEFKYAKKHGQGSCIKGRSELLIKCELSSKAKRRKHGAWSNWSDCDPDEHYFRHRSRECKHGALCKGHWIEMTPSCRCTDDAGQPDDSFSAYYSSDLSYESSDAVSEIIIPGLEIEAESFDPAYIDYFSERAQRPTVDNNKKYKEAYCHDAHLFINKKSHTSSSCESHNKKKTKTTASTTYTTALNDLSSIMYDDQQVEVHLRQVTPVTDVFDETLAEGGMAGLTGDVNVLLLGTISIGLVLLVTAAVLYVKCVINKDDDKAEKDLSKEKDDSRHEGDVFACQ</sequence>
<evidence type="ECO:0000259" key="5">
    <source>
        <dbReference type="PROSITE" id="PS50287"/>
    </source>
</evidence>
<dbReference type="EMBL" id="FN653089">
    <property type="protein sequence ID" value="CBY11658.1"/>
    <property type="molecule type" value="Genomic_DNA"/>
</dbReference>
<dbReference type="InterPro" id="IPR036772">
    <property type="entry name" value="SRCR-like_dom_sf"/>
</dbReference>
<dbReference type="SUPFAM" id="SSF56487">
    <property type="entry name" value="SRCR-like"/>
    <property type="match status" value="1"/>
</dbReference>
<dbReference type="InParanoid" id="E4XP70"/>
<feature type="disulfide bond" evidence="2">
    <location>
        <begin position="68"/>
        <end position="78"/>
    </location>
</feature>
<keyword evidence="4" id="KW-0472">Membrane</keyword>
<feature type="domain" description="SRCR" evidence="5">
    <location>
        <begin position="4"/>
        <end position="101"/>
    </location>
</feature>
<evidence type="ECO:0000256" key="2">
    <source>
        <dbReference type="PROSITE-ProRule" id="PRU00196"/>
    </source>
</evidence>
<organism evidence="6">
    <name type="scientific">Oikopleura dioica</name>
    <name type="common">Tunicate</name>
    <dbReference type="NCBI Taxonomy" id="34765"/>
    <lineage>
        <taxon>Eukaryota</taxon>
        <taxon>Metazoa</taxon>
        <taxon>Chordata</taxon>
        <taxon>Tunicata</taxon>
        <taxon>Appendicularia</taxon>
        <taxon>Copelata</taxon>
        <taxon>Oikopleuridae</taxon>
        <taxon>Oikopleura</taxon>
    </lineage>
</organism>
<dbReference type="GO" id="GO:0016020">
    <property type="term" value="C:membrane"/>
    <property type="evidence" value="ECO:0007669"/>
    <property type="project" value="InterPro"/>
</dbReference>
<keyword evidence="7" id="KW-1185">Reference proteome</keyword>
<dbReference type="Proteomes" id="UP000001307">
    <property type="component" value="Unassembled WGS sequence"/>
</dbReference>
<dbReference type="OrthoDB" id="10430753at2759"/>
<evidence type="ECO:0000256" key="4">
    <source>
        <dbReference type="SAM" id="Phobius"/>
    </source>
</evidence>
<evidence type="ECO:0000313" key="6">
    <source>
        <dbReference type="EMBL" id="CBY11658.1"/>
    </source>
</evidence>
<dbReference type="PROSITE" id="PS50287">
    <property type="entry name" value="SRCR_2"/>
    <property type="match status" value="1"/>
</dbReference>
<evidence type="ECO:0000256" key="1">
    <source>
        <dbReference type="ARBA" id="ARBA00023157"/>
    </source>
</evidence>
<dbReference type="InterPro" id="IPR001190">
    <property type="entry name" value="SRCR"/>
</dbReference>
<reference evidence="6" key="1">
    <citation type="journal article" date="2010" name="Science">
        <title>Plasticity of animal genome architecture unmasked by rapid evolution of a pelagic tunicate.</title>
        <authorList>
            <person name="Denoeud F."/>
            <person name="Henriet S."/>
            <person name="Mungpakdee S."/>
            <person name="Aury J.M."/>
            <person name="Da Silva C."/>
            <person name="Brinkmann H."/>
            <person name="Mikhaleva J."/>
            <person name="Olsen L.C."/>
            <person name="Jubin C."/>
            <person name="Canestro C."/>
            <person name="Bouquet J.M."/>
            <person name="Danks G."/>
            <person name="Poulain J."/>
            <person name="Campsteijn C."/>
            <person name="Adamski M."/>
            <person name="Cross I."/>
            <person name="Yadetie F."/>
            <person name="Muffato M."/>
            <person name="Louis A."/>
            <person name="Butcher S."/>
            <person name="Tsagkogeorga G."/>
            <person name="Konrad A."/>
            <person name="Singh S."/>
            <person name="Jensen M.F."/>
            <person name="Cong E.H."/>
            <person name="Eikeseth-Otteraa H."/>
            <person name="Noel B."/>
            <person name="Anthouard V."/>
            <person name="Porcel B.M."/>
            <person name="Kachouri-Lafond R."/>
            <person name="Nishino A."/>
            <person name="Ugolini M."/>
            <person name="Chourrout P."/>
            <person name="Nishida H."/>
            <person name="Aasland R."/>
            <person name="Huzurbazar S."/>
            <person name="Westhof E."/>
            <person name="Delsuc F."/>
            <person name="Lehrach H."/>
            <person name="Reinhardt R."/>
            <person name="Weissenbach J."/>
            <person name="Roy S.W."/>
            <person name="Artiguenave F."/>
            <person name="Postlethwait J.H."/>
            <person name="Manak J.R."/>
            <person name="Thompson E.M."/>
            <person name="Jaillon O."/>
            <person name="Du Pasquier L."/>
            <person name="Boudinot P."/>
            <person name="Liberles D.A."/>
            <person name="Volff J.N."/>
            <person name="Philippe H."/>
            <person name="Lenhard B."/>
            <person name="Roest Crollius H."/>
            <person name="Wincker P."/>
            <person name="Chourrout D."/>
        </authorList>
    </citation>
    <scope>NUCLEOTIDE SEQUENCE [LARGE SCALE GENOMIC DNA]</scope>
</reference>
<keyword evidence="1 2" id="KW-1015">Disulfide bond</keyword>